<dbReference type="RefSeq" id="WP_104992324.1">
    <property type="nucleotide sequence ID" value="NZ_WBSL01000011.1"/>
</dbReference>
<evidence type="ECO:0000313" key="2">
    <source>
        <dbReference type="Proteomes" id="UP000484842"/>
    </source>
</evidence>
<organism evidence="1 2">
    <name type="scientific">Deinococcus terrestris</name>
    <dbReference type="NCBI Taxonomy" id="2651870"/>
    <lineage>
        <taxon>Bacteria</taxon>
        <taxon>Thermotogati</taxon>
        <taxon>Deinococcota</taxon>
        <taxon>Deinococci</taxon>
        <taxon>Deinococcales</taxon>
        <taxon>Deinococcaceae</taxon>
        <taxon>Deinococcus</taxon>
    </lineage>
</organism>
<accession>A0A7X1TT06</accession>
<proteinExistence type="predicted"/>
<dbReference type="EMBL" id="WBSL01000011">
    <property type="protein sequence ID" value="MPY67932.1"/>
    <property type="molecule type" value="Genomic_DNA"/>
</dbReference>
<evidence type="ECO:0000313" key="1">
    <source>
        <dbReference type="EMBL" id="MPY67932.1"/>
    </source>
</evidence>
<name>A0A7X1TT06_9DEIO</name>
<keyword evidence="2" id="KW-1185">Reference proteome</keyword>
<comment type="caution">
    <text evidence="1">The sequence shown here is derived from an EMBL/GenBank/DDBJ whole genome shotgun (WGS) entry which is preliminary data.</text>
</comment>
<dbReference type="AlphaFoldDB" id="A0A7X1TT06"/>
<reference evidence="1 2" key="1">
    <citation type="submission" date="2019-10" db="EMBL/GenBank/DDBJ databases">
        <title>Deinococcus sp. isolated from soil.</title>
        <authorList>
            <person name="Li Y."/>
            <person name="Wang J."/>
        </authorList>
    </citation>
    <scope>NUCLEOTIDE SEQUENCE [LARGE SCALE GENOMIC DNA]</scope>
    <source>
        <strain evidence="1 2">SDU3-2</strain>
    </source>
</reference>
<sequence>MSELLSSWPVNLPRLGTDPVGKFLGLSGLSQRIYLTALREVEGSGAGELGELLDQLRTDERSRELIARLEHP</sequence>
<gene>
    <name evidence="1" type="ORF">F8S09_14815</name>
</gene>
<dbReference type="Proteomes" id="UP000484842">
    <property type="component" value="Unassembled WGS sequence"/>
</dbReference>
<protein>
    <submittedName>
        <fullName evidence="1">Uncharacterized protein</fullName>
    </submittedName>
</protein>